<accession>A0A975GF89</accession>
<evidence type="ECO:0000256" key="1">
    <source>
        <dbReference type="SAM" id="SignalP"/>
    </source>
</evidence>
<keyword evidence="3" id="KW-1185">Reference proteome</keyword>
<reference evidence="2" key="1">
    <citation type="journal article" date="2021" name="Microb. Physiol.">
        <title>Proteogenomic Insights into the Physiology of Marine, Sulfate-Reducing, Filamentous Desulfonema limicola and Desulfonema magnum.</title>
        <authorList>
            <person name="Schnaars V."/>
            <person name="Wohlbrand L."/>
            <person name="Scheve S."/>
            <person name="Hinrichs C."/>
            <person name="Reinhardt R."/>
            <person name="Rabus R."/>
        </authorList>
    </citation>
    <scope>NUCLEOTIDE SEQUENCE</scope>
    <source>
        <strain evidence="2">5ac10</strain>
    </source>
</reference>
<dbReference type="KEGG" id="dli:dnl_11920"/>
<dbReference type="AlphaFoldDB" id="A0A975GF89"/>
<sequence length="285" mass="32025">MKKITFQIIFLLFFFFSMPVFAGADYTVSIKEIIPSNIKGRPAVVSYPENDLKHVSIYRKNKNISLKSLGSPVRLNKENSIKTDKYAGAEIIIFDNFNGKKTKIILDSNTLIKINKMPDKIEGIQGNFLVETIKKGVVPRSVTKLFNFFVETKYSITALLGTKVYFSVDKNQKIPDVVVLEGQVEINSKDKSFAPITLYSFERYVNGLINASEKDSMTYKGLGEGTVLYVPAGSYHQGGSGLYSGGSSQGNRMFDGIVYPKISTQYMEDPRITKIHTWLEKLGYE</sequence>
<name>A0A975GF89_9BACT</name>
<evidence type="ECO:0000313" key="3">
    <source>
        <dbReference type="Proteomes" id="UP000663720"/>
    </source>
</evidence>
<organism evidence="2 3">
    <name type="scientific">Desulfonema limicola</name>
    <dbReference type="NCBI Taxonomy" id="45656"/>
    <lineage>
        <taxon>Bacteria</taxon>
        <taxon>Pseudomonadati</taxon>
        <taxon>Thermodesulfobacteriota</taxon>
        <taxon>Desulfobacteria</taxon>
        <taxon>Desulfobacterales</taxon>
        <taxon>Desulfococcaceae</taxon>
        <taxon>Desulfonema</taxon>
    </lineage>
</organism>
<feature type="signal peptide" evidence="1">
    <location>
        <begin position="1"/>
        <end position="22"/>
    </location>
</feature>
<feature type="chain" id="PRO_5037363075" evidence="1">
    <location>
        <begin position="23"/>
        <end position="285"/>
    </location>
</feature>
<evidence type="ECO:0000313" key="2">
    <source>
        <dbReference type="EMBL" id="QTA78945.1"/>
    </source>
</evidence>
<proteinExistence type="predicted"/>
<dbReference type="EMBL" id="CP061799">
    <property type="protein sequence ID" value="QTA78945.1"/>
    <property type="molecule type" value="Genomic_DNA"/>
</dbReference>
<gene>
    <name evidence="2" type="ORF">dnl_11920</name>
</gene>
<keyword evidence="1" id="KW-0732">Signal</keyword>
<dbReference type="RefSeq" id="WP_207690752.1">
    <property type="nucleotide sequence ID" value="NZ_CP061799.1"/>
</dbReference>
<dbReference type="Proteomes" id="UP000663720">
    <property type="component" value="Chromosome"/>
</dbReference>
<protein>
    <submittedName>
        <fullName evidence="2">FecR domain-containing protein</fullName>
    </submittedName>
</protein>